<feature type="transmembrane region" description="Helical" evidence="7">
    <location>
        <begin position="348"/>
        <end position="368"/>
    </location>
</feature>
<dbReference type="RefSeq" id="WP_184839819.1">
    <property type="nucleotide sequence ID" value="NZ_JACHMN010000002.1"/>
</dbReference>
<feature type="region of interest" description="Disordered" evidence="6">
    <location>
        <begin position="316"/>
        <end position="339"/>
    </location>
</feature>
<dbReference type="AlphaFoldDB" id="A0A841BWV4"/>
<dbReference type="Pfam" id="PF00082">
    <property type="entry name" value="Peptidase_S8"/>
    <property type="match status" value="1"/>
</dbReference>
<keyword evidence="8" id="KW-0732">Signal</keyword>
<name>A0A841BWV4_9ACTN</name>
<feature type="chain" id="PRO_5032810367" evidence="8">
    <location>
        <begin position="27"/>
        <end position="376"/>
    </location>
</feature>
<keyword evidence="11" id="KW-1185">Reference proteome</keyword>
<accession>A0A841BWV4</accession>
<organism evidence="10 11">
    <name type="scientific">Allocatelliglobosispora scoriae</name>
    <dbReference type="NCBI Taxonomy" id="643052"/>
    <lineage>
        <taxon>Bacteria</taxon>
        <taxon>Bacillati</taxon>
        <taxon>Actinomycetota</taxon>
        <taxon>Actinomycetes</taxon>
        <taxon>Micromonosporales</taxon>
        <taxon>Micromonosporaceae</taxon>
        <taxon>Allocatelliglobosispora</taxon>
    </lineage>
</organism>
<sequence length="376" mass="38262">MKRILAASLVASLSFATLLPAVPSYADATRDRQWFATALRFAEVHQITQGNGVIVAVIDSGVEQDHPDLIGNVLPGTDIVAGGAGNGWGDKSGHGTGMAGLIAAHGHGSGGKDGALGVAPKARILPIRVFINDNEPIPGNFYAKAIDWAVAHGAKIISISANTAGGDFEAVKRAHAAGVIVVGSAGNAPDDSFVAAPASYDGFALAVGGTDRNGNHWTKSVTGKALDIAAPAVDITSTSSSNSYRTGTGTSDSAAIIAGALALIWSRYPTLSRDEVIYRLLATAVDKGTRGKDEQTGNGLVDIVAALTADAVLPSPSITSRETGSLSVTAPTSTAEAPTQPDGVGASIILMAIACLLVIAVMAIVAVARRRRNRKS</sequence>
<comment type="caution">
    <text evidence="10">The sequence shown here is derived from an EMBL/GenBank/DDBJ whole genome shotgun (WGS) entry which is preliminary data.</text>
</comment>
<evidence type="ECO:0000256" key="8">
    <source>
        <dbReference type="SAM" id="SignalP"/>
    </source>
</evidence>
<dbReference type="PROSITE" id="PS51892">
    <property type="entry name" value="SUBTILASE"/>
    <property type="match status" value="1"/>
</dbReference>
<evidence type="ECO:0000256" key="1">
    <source>
        <dbReference type="ARBA" id="ARBA00011073"/>
    </source>
</evidence>
<dbReference type="PANTHER" id="PTHR43806">
    <property type="entry name" value="PEPTIDASE S8"/>
    <property type="match status" value="1"/>
</dbReference>
<dbReference type="EMBL" id="JACHMN010000002">
    <property type="protein sequence ID" value="MBB5871629.1"/>
    <property type="molecule type" value="Genomic_DNA"/>
</dbReference>
<dbReference type="GO" id="GO:0006508">
    <property type="term" value="P:proteolysis"/>
    <property type="evidence" value="ECO:0007669"/>
    <property type="project" value="UniProtKB-KW"/>
</dbReference>
<keyword evidence="7" id="KW-0472">Membrane</keyword>
<keyword evidence="3 5" id="KW-0378">Hydrolase</keyword>
<evidence type="ECO:0000256" key="6">
    <source>
        <dbReference type="SAM" id="MobiDB-lite"/>
    </source>
</evidence>
<dbReference type="PROSITE" id="PS00136">
    <property type="entry name" value="SUBTILASE_ASP"/>
    <property type="match status" value="1"/>
</dbReference>
<proteinExistence type="inferred from homology"/>
<dbReference type="InterPro" id="IPR050131">
    <property type="entry name" value="Peptidase_S8_subtilisin-like"/>
</dbReference>
<gene>
    <name evidence="10" type="ORF">F4553_005008</name>
</gene>
<dbReference type="Proteomes" id="UP000587527">
    <property type="component" value="Unassembled WGS sequence"/>
</dbReference>
<feature type="active site" description="Charge relay system" evidence="5">
    <location>
        <position position="94"/>
    </location>
</feature>
<keyword evidence="7" id="KW-0812">Transmembrane</keyword>
<dbReference type="InterPro" id="IPR036852">
    <property type="entry name" value="Peptidase_S8/S53_dom_sf"/>
</dbReference>
<evidence type="ECO:0000256" key="7">
    <source>
        <dbReference type="SAM" id="Phobius"/>
    </source>
</evidence>
<evidence type="ECO:0000256" key="4">
    <source>
        <dbReference type="ARBA" id="ARBA00022825"/>
    </source>
</evidence>
<protein>
    <submittedName>
        <fullName evidence="10">Type VII secretion-associated serine protease mycosin</fullName>
    </submittedName>
</protein>
<dbReference type="PANTHER" id="PTHR43806:SF11">
    <property type="entry name" value="CEREVISIN-RELATED"/>
    <property type="match status" value="1"/>
</dbReference>
<keyword evidence="2 5" id="KW-0645">Protease</keyword>
<reference evidence="10 11" key="1">
    <citation type="submission" date="2020-08" db="EMBL/GenBank/DDBJ databases">
        <title>Sequencing the genomes of 1000 actinobacteria strains.</title>
        <authorList>
            <person name="Klenk H.-P."/>
        </authorList>
    </citation>
    <scope>NUCLEOTIDE SEQUENCE [LARGE SCALE GENOMIC DNA]</scope>
    <source>
        <strain evidence="10 11">DSM 45362</strain>
    </source>
</reference>
<feature type="compositionally biased region" description="Polar residues" evidence="6">
    <location>
        <begin position="316"/>
        <end position="337"/>
    </location>
</feature>
<feature type="active site" description="Charge relay system" evidence="5">
    <location>
        <position position="59"/>
    </location>
</feature>
<feature type="active site" description="Charge relay system" evidence="5">
    <location>
        <position position="251"/>
    </location>
</feature>
<comment type="similarity">
    <text evidence="1 5">Belongs to the peptidase S8 family.</text>
</comment>
<evidence type="ECO:0000259" key="9">
    <source>
        <dbReference type="Pfam" id="PF00082"/>
    </source>
</evidence>
<dbReference type="InterPro" id="IPR023827">
    <property type="entry name" value="Peptidase_S8_Asp-AS"/>
</dbReference>
<evidence type="ECO:0000313" key="10">
    <source>
        <dbReference type="EMBL" id="MBB5871629.1"/>
    </source>
</evidence>
<dbReference type="InterPro" id="IPR000209">
    <property type="entry name" value="Peptidase_S8/S53_dom"/>
</dbReference>
<dbReference type="GO" id="GO:0004252">
    <property type="term" value="F:serine-type endopeptidase activity"/>
    <property type="evidence" value="ECO:0007669"/>
    <property type="project" value="UniProtKB-UniRule"/>
</dbReference>
<keyword evidence="4 5" id="KW-0720">Serine protease</keyword>
<dbReference type="InterPro" id="IPR015500">
    <property type="entry name" value="Peptidase_S8_subtilisin-rel"/>
</dbReference>
<evidence type="ECO:0000256" key="3">
    <source>
        <dbReference type="ARBA" id="ARBA00022801"/>
    </source>
</evidence>
<dbReference type="Gene3D" id="3.40.50.200">
    <property type="entry name" value="Peptidase S8/S53 domain"/>
    <property type="match status" value="1"/>
</dbReference>
<evidence type="ECO:0000313" key="11">
    <source>
        <dbReference type="Proteomes" id="UP000587527"/>
    </source>
</evidence>
<feature type="signal peptide" evidence="8">
    <location>
        <begin position="1"/>
        <end position="26"/>
    </location>
</feature>
<dbReference type="SUPFAM" id="SSF52743">
    <property type="entry name" value="Subtilisin-like"/>
    <property type="match status" value="1"/>
</dbReference>
<dbReference type="PRINTS" id="PR00723">
    <property type="entry name" value="SUBTILISIN"/>
</dbReference>
<evidence type="ECO:0000256" key="2">
    <source>
        <dbReference type="ARBA" id="ARBA00022670"/>
    </source>
</evidence>
<feature type="domain" description="Peptidase S8/S53" evidence="9">
    <location>
        <begin position="50"/>
        <end position="299"/>
    </location>
</feature>
<evidence type="ECO:0000256" key="5">
    <source>
        <dbReference type="PROSITE-ProRule" id="PRU01240"/>
    </source>
</evidence>
<keyword evidence="7" id="KW-1133">Transmembrane helix</keyword>